<keyword evidence="2" id="KW-1133">Transmembrane helix</keyword>
<dbReference type="OrthoDB" id="8953283at2759"/>
<evidence type="ECO:0000313" key="4">
    <source>
        <dbReference type="Proteomes" id="UP000654395"/>
    </source>
</evidence>
<feature type="non-terminal residue" evidence="3">
    <location>
        <position position="1"/>
    </location>
</feature>
<feature type="non-terminal residue" evidence="3">
    <location>
        <position position="232"/>
    </location>
</feature>
<feature type="region of interest" description="Disordered" evidence="1">
    <location>
        <begin position="21"/>
        <end position="55"/>
    </location>
</feature>
<keyword evidence="4" id="KW-1185">Reference proteome</keyword>
<dbReference type="InterPro" id="IPR016187">
    <property type="entry name" value="CTDL_fold"/>
</dbReference>
<dbReference type="InterPro" id="IPR039689">
    <property type="entry name" value="CD72"/>
</dbReference>
<evidence type="ECO:0000313" key="3">
    <source>
        <dbReference type="EMBL" id="NXX81463.1"/>
    </source>
</evidence>
<keyword evidence="2" id="KW-0472">Membrane</keyword>
<reference evidence="3" key="1">
    <citation type="submission" date="2020-02" db="EMBL/GenBank/DDBJ databases">
        <title>Bird 10,000 Genomes (B10K) Project - Family phase.</title>
        <authorList>
            <person name="Zhang G."/>
        </authorList>
    </citation>
    <scope>NUCLEOTIDE SEQUENCE</scope>
    <source>
        <strain evidence="3">B10K-DU-030-59</strain>
    </source>
</reference>
<protein>
    <submittedName>
        <fullName evidence="3">CD72 protein</fullName>
    </submittedName>
</protein>
<evidence type="ECO:0000256" key="1">
    <source>
        <dbReference type="SAM" id="MobiDB-lite"/>
    </source>
</evidence>
<name>A0A852KTE0_UROIN</name>
<dbReference type="Gene3D" id="3.10.100.10">
    <property type="entry name" value="Mannose-Binding Protein A, subunit A"/>
    <property type="match status" value="1"/>
</dbReference>
<dbReference type="GO" id="GO:0004888">
    <property type="term" value="F:transmembrane signaling receptor activity"/>
    <property type="evidence" value="ECO:0007669"/>
    <property type="project" value="InterPro"/>
</dbReference>
<accession>A0A852KTE0</accession>
<dbReference type="SUPFAM" id="SSF56436">
    <property type="entry name" value="C-type lectin-like"/>
    <property type="match status" value="1"/>
</dbReference>
<feature type="transmembrane region" description="Helical" evidence="2">
    <location>
        <begin position="68"/>
        <end position="92"/>
    </location>
</feature>
<evidence type="ECO:0000256" key="2">
    <source>
        <dbReference type="SAM" id="Phobius"/>
    </source>
</evidence>
<dbReference type="EMBL" id="WBNH01007297">
    <property type="protein sequence ID" value="NXX81463.1"/>
    <property type="molecule type" value="Genomic_DNA"/>
</dbReference>
<sequence>MAQSVIYSDLKFTAAHQLTPTPACPAAPDEDDSPYENVPLGTVPAAPGPGKSSATAARWPRRWSITMGLLAAGLLLLLLVTTITLGACYWQVSRRLRDAALQHAAEQGQLWQKVSQQEQGLEQTRLELAWARTELQRAWRDGNSSQLELGSLSAELGRVRGVLGQTEREMQEVQEKLNSSESTVAVLRACVNTECCPQGWVLYRKRCLFISMEKKGRWDSYQECRKKSAQLL</sequence>
<dbReference type="InterPro" id="IPR016186">
    <property type="entry name" value="C-type_lectin-like/link_sf"/>
</dbReference>
<organism evidence="3 4">
    <name type="scientific">Urocolius indicus</name>
    <name type="common">Red-faced mousebird</name>
    <name type="synonym">Colius indicus</name>
    <dbReference type="NCBI Taxonomy" id="458196"/>
    <lineage>
        <taxon>Eukaryota</taxon>
        <taxon>Metazoa</taxon>
        <taxon>Chordata</taxon>
        <taxon>Craniata</taxon>
        <taxon>Vertebrata</taxon>
        <taxon>Euteleostomi</taxon>
        <taxon>Archelosauria</taxon>
        <taxon>Archosauria</taxon>
        <taxon>Dinosauria</taxon>
        <taxon>Saurischia</taxon>
        <taxon>Theropoda</taxon>
        <taxon>Coelurosauria</taxon>
        <taxon>Aves</taxon>
        <taxon>Neognathae</taxon>
        <taxon>Neoaves</taxon>
        <taxon>Telluraves</taxon>
        <taxon>Coraciimorphae</taxon>
        <taxon>Coliiformes</taxon>
        <taxon>Coliidae</taxon>
        <taxon>Urocolius</taxon>
    </lineage>
</organism>
<dbReference type="GO" id="GO:0005886">
    <property type="term" value="C:plasma membrane"/>
    <property type="evidence" value="ECO:0007669"/>
    <property type="project" value="InterPro"/>
</dbReference>
<proteinExistence type="predicted"/>
<dbReference type="AlphaFoldDB" id="A0A852KTE0"/>
<dbReference type="PANTHER" id="PTHR15028:SF6">
    <property type="entry name" value="B-CELL DIFFERENTIATION ANTIGEN CD72"/>
    <property type="match status" value="1"/>
</dbReference>
<dbReference type="Proteomes" id="UP000654395">
    <property type="component" value="Unassembled WGS sequence"/>
</dbReference>
<dbReference type="PANTHER" id="PTHR15028">
    <property type="entry name" value="CD72-RELATED"/>
    <property type="match status" value="1"/>
</dbReference>
<comment type="caution">
    <text evidence="3">The sequence shown here is derived from an EMBL/GenBank/DDBJ whole genome shotgun (WGS) entry which is preliminary data.</text>
</comment>
<gene>
    <name evidence="3" type="primary">Cd72_1</name>
    <name evidence="3" type="ORF">UROIND_R06589</name>
</gene>
<keyword evidence="2" id="KW-0812">Transmembrane</keyword>